<dbReference type="PATRIC" id="fig|1423811.3.peg.1615"/>
<evidence type="ECO:0000256" key="4">
    <source>
        <dbReference type="ARBA" id="ARBA00022692"/>
    </source>
</evidence>
<dbReference type="InterPro" id="IPR011701">
    <property type="entry name" value="MFS"/>
</dbReference>
<feature type="transmembrane region" description="Helical" evidence="7">
    <location>
        <begin position="346"/>
        <end position="364"/>
    </location>
</feature>
<feature type="transmembrane region" description="Helical" evidence="7">
    <location>
        <begin position="85"/>
        <end position="105"/>
    </location>
</feature>
<evidence type="ECO:0000313" key="9">
    <source>
        <dbReference type="EMBL" id="KRK65214.1"/>
    </source>
</evidence>
<organism evidence="9 10">
    <name type="scientific">Companilactobacillus tucceti DSM 20183</name>
    <dbReference type="NCBI Taxonomy" id="1423811"/>
    <lineage>
        <taxon>Bacteria</taxon>
        <taxon>Bacillati</taxon>
        <taxon>Bacillota</taxon>
        <taxon>Bacilli</taxon>
        <taxon>Lactobacillales</taxon>
        <taxon>Lactobacillaceae</taxon>
        <taxon>Companilactobacillus</taxon>
    </lineage>
</organism>
<evidence type="ECO:0000313" key="10">
    <source>
        <dbReference type="Proteomes" id="UP000050929"/>
    </source>
</evidence>
<dbReference type="OrthoDB" id="65739at2"/>
<keyword evidence="3" id="KW-1003">Cell membrane</keyword>
<evidence type="ECO:0000256" key="6">
    <source>
        <dbReference type="ARBA" id="ARBA00023136"/>
    </source>
</evidence>
<dbReference type="PANTHER" id="PTHR43414:SF6">
    <property type="entry name" value="MULTIDRUG RESISTANCE PROTEIN MDTG"/>
    <property type="match status" value="1"/>
</dbReference>
<evidence type="ECO:0000256" key="1">
    <source>
        <dbReference type="ARBA" id="ARBA00004651"/>
    </source>
</evidence>
<protein>
    <submittedName>
        <fullName evidence="9">Multidrug transport protein</fullName>
    </submittedName>
</protein>
<dbReference type="AlphaFoldDB" id="A0A0R1J128"/>
<dbReference type="PROSITE" id="PS50850">
    <property type="entry name" value="MFS"/>
    <property type="match status" value="1"/>
</dbReference>
<name>A0A0R1J128_9LACO</name>
<feature type="transmembrane region" description="Helical" evidence="7">
    <location>
        <begin position="139"/>
        <end position="160"/>
    </location>
</feature>
<evidence type="ECO:0000256" key="7">
    <source>
        <dbReference type="SAM" id="Phobius"/>
    </source>
</evidence>
<feature type="transmembrane region" description="Helical" evidence="7">
    <location>
        <begin position="206"/>
        <end position="229"/>
    </location>
</feature>
<dbReference type="Pfam" id="PF07690">
    <property type="entry name" value="MFS_1"/>
    <property type="match status" value="1"/>
</dbReference>
<feature type="domain" description="Major facilitator superfamily (MFS) profile" evidence="8">
    <location>
        <begin position="7"/>
        <end position="392"/>
    </location>
</feature>
<feature type="transmembrane region" description="Helical" evidence="7">
    <location>
        <begin position="166"/>
        <end position="185"/>
    </location>
</feature>
<feature type="transmembrane region" description="Helical" evidence="7">
    <location>
        <begin position="282"/>
        <end position="300"/>
    </location>
</feature>
<dbReference type="GO" id="GO:0005886">
    <property type="term" value="C:plasma membrane"/>
    <property type="evidence" value="ECO:0007669"/>
    <property type="project" value="UniProtKB-SubCell"/>
</dbReference>
<feature type="transmembrane region" description="Helical" evidence="7">
    <location>
        <begin position="370"/>
        <end position="389"/>
    </location>
</feature>
<keyword evidence="2" id="KW-0813">Transport</keyword>
<comment type="subcellular location">
    <subcellularLocation>
        <location evidence="1">Cell membrane</location>
        <topology evidence="1">Multi-pass membrane protein</topology>
    </subcellularLocation>
</comment>
<dbReference type="Proteomes" id="UP000050929">
    <property type="component" value="Unassembled WGS sequence"/>
</dbReference>
<dbReference type="PANTHER" id="PTHR43414">
    <property type="entry name" value="MULTIDRUG RESISTANCE PROTEIN MDTG"/>
    <property type="match status" value="1"/>
</dbReference>
<keyword evidence="5 7" id="KW-1133">Transmembrane helix</keyword>
<dbReference type="SUPFAM" id="SSF103473">
    <property type="entry name" value="MFS general substrate transporter"/>
    <property type="match status" value="1"/>
</dbReference>
<accession>A0A0R1J128</accession>
<feature type="transmembrane region" description="Helical" evidence="7">
    <location>
        <begin position="45"/>
        <end position="65"/>
    </location>
</feature>
<proteinExistence type="predicted"/>
<comment type="caution">
    <text evidence="9">The sequence shown here is derived from an EMBL/GenBank/DDBJ whole genome shotgun (WGS) entry which is preliminary data.</text>
</comment>
<evidence type="ECO:0000256" key="3">
    <source>
        <dbReference type="ARBA" id="ARBA00022475"/>
    </source>
</evidence>
<reference evidence="9 10" key="1">
    <citation type="journal article" date="2015" name="Genome Announc.">
        <title>Expanding the biotechnology potential of lactobacilli through comparative genomics of 213 strains and associated genera.</title>
        <authorList>
            <person name="Sun Z."/>
            <person name="Harris H.M."/>
            <person name="McCann A."/>
            <person name="Guo C."/>
            <person name="Argimon S."/>
            <person name="Zhang W."/>
            <person name="Yang X."/>
            <person name="Jeffery I.B."/>
            <person name="Cooney J.C."/>
            <person name="Kagawa T.F."/>
            <person name="Liu W."/>
            <person name="Song Y."/>
            <person name="Salvetti E."/>
            <person name="Wrobel A."/>
            <person name="Rasinkangas P."/>
            <person name="Parkhill J."/>
            <person name="Rea M.C."/>
            <person name="O'Sullivan O."/>
            <person name="Ritari J."/>
            <person name="Douillard F.P."/>
            <person name="Paul Ross R."/>
            <person name="Yang R."/>
            <person name="Briner A.E."/>
            <person name="Felis G.E."/>
            <person name="de Vos W.M."/>
            <person name="Barrangou R."/>
            <person name="Klaenhammer T.R."/>
            <person name="Caufield P.W."/>
            <person name="Cui Y."/>
            <person name="Zhang H."/>
            <person name="O'Toole P.W."/>
        </authorList>
    </citation>
    <scope>NUCLEOTIDE SEQUENCE [LARGE SCALE GENOMIC DNA]</scope>
    <source>
        <strain evidence="9 10">DSM 20183</strain>
    </source>
</reference>
<feature type="transmembrane region" description="Helical" evidence="7">
    <location>
        <begin position="12"/>
        <end position="33"/>
    </location>
</feature>
<gene>
    <name evidence="9" type="ORF">FC72_GL001590</name>
</gene>
<keyword evidence="6 7" id="KW-0472">Membrane</keyword>
<evidence type="ECO:0000256" key="2">
    <source>
        <dbReference type="ARBA" id="ARBA00022448"/>
    </source>
</evidence>
<dbReference type="GO" id="GO:0022857">
    <property type="term" value="F:transmembrane transporter activity"/>
    <property type="evidence" value="ECO:0007669"/>
    <property type="project" value="InterPro"/>
</dbReference>
<dbReference type="InterPro" id="IPR036259">
    <property type="entry name" value="MFS_trans_sf"/>
</dbReference>
<dbReference type="EMBL" id="AZDG01000004">
    <property type="protein sequence ID" value="KRK65214.1"/>
    <property type="molecule type" value="Genomic_DNA"/>
</dbReference>
<evidence type="ECO:0000259" key="8">
    <source>
        <dbReference type="PROSITE" id="PS50850"/>
    </source>
</evidence>
<evidence type="ECO:0000256" key="5">
    <source>
        <dbReference type="ARBA" id="ARBA00022989"/>
    </source>
</evidence>
<keyword evidence="4 7" id="KW-0812">Transmembrane</keyword>
<dbReference type="RefSeq" id="WP_057764630.1">
    <property type="nucleotide sequence ID" value="NZ_AZDG01000004.1"/>
</dbReference>
<feature type="transmembrane region" description="Helical" evidence="7">
    <location>
        <begin position="249"/>
        <end position="270"/>
    </location>
</feature>
<dbReference type="InterPro" id="IPR020846">
    <property type="entry name" value="MFS_dom"/>
</dbReference>
<sequence>MENWKRNFKVLWFGSMLIDMGNAMTLPFIVLFIDTLGEFTRSQSNMYGALAFSLTYFFKALAAPFWGKLADQKGRKLMCLRASGIMTLTILLVGLSPNVWCVLLFRSLQGVFSGYINNANALISTSVPENIRGKSMSKLVTGSITGTLIGPVIGGFLVAITGYREAFFVTSVVMGIVFVTTLILVKEDFHPITRDELRPLKPEMARIGWGFFFALLTSLFAIQVTIASVTPMISLLVKEILPIGYNLNITTGLVAAMPGLATIIMAGLVGGILDKIGAPKSLIIFMGLAVLCLVMTSLIQNVWQLAFFRLLVGITDAALLPALQVMTVQTVPSFMFGRIFSFNQSAQSMGSVVGPISAAIISSGFGYKSIFLFGAIIEMSALLIWILYYRLHTQRQTS</sequence>
<dbReference type="Gene3D" id="1.20.1250.20">
    <property type="entry name" value="MFS general substrate transporter like domains"/>
    <property type="match status" value="2"/>
</dbReference>
<keyword evidence="10" id="KW-1185">Reference proteome</keyword>